<dbReference type="OrthoDB" id="3639251at2759"/>
<evidence type="ECO:0000313" key="1">
    <source>
        <dbReference type="EMBL" id="KIY47811.1"/>
    </source>
</evidence>
<sequence length="51" mass="6017">MSTVLLSSTNSRRPLKTIIWDTWDKPPEERRFLHKLDSCLLTYAALSYFSK</sequence>
<gene>
    <name evidence="1" type="ORF">FISHEDRAFT_74338</name>
</gene>
<name>A0A0D7AD30_9AGAR</name>
<keyword evidence="2" id="KW-1185">Reference proteome</keyword>
<accession>A0A0D7AD30</accession>
<organism evidence="1 2">
    <name type="scientific">Fistulina hepatica ATCC 64428</name>
    <dbReference type="NCBI Taxonomy" id="1128425"/>
    <lineage>
        <taxon>Eukaryota</taxon>
        <taxon>Fungi</taxon>
        <taxon>Dikarya</taxon>
        <taxon>Basidiomycota</taxon>
        <taxon>Agaricomycotina</taxon>
        <taxon>Agaricomycetes</taxon>
        <taxon>Agaricomycetidae</taxon>
        <taxon>Agaricales</taxon>
        <taxon>Fistulinaceae</taxon>
        <taxon>Fistulina</taxon>
    </lineage>
</organism>
<proteinExistence type="predicted"/>
<protein>
    <submittedName>
        <fullName evidence="1">Uncharacterized protein</fullName>
    </submittedName>
</protein>
<dbReference type="EMBL" id="KN881928">
    <property type="protein sequence ID" value="KIY47811.1"/>
    <property type="molecule type" value="Genomic_DNA"/>
</dbReference>
<dbReference type="AlphaFoldDB" id="A0A0D7AD30"/>
<reference evidence="1 2" key="1">
    <citation type="journal article" date="2015" name="Fungal Genet. Biol.">
        <title>Evolution of novel wood decay mechanisms in Agaricales revealed by the genome sequences of Fistulina hepatica and Cylindrobasidium torrendii.</title>
        <authorList>
            <person name="Floudas D."/>
            <person name="Held B.W."/>
            <person name="Riley R."/>
            <person name="Nagy L.G."/>
            <person name="Koehler G."/>
            <person name="Ransdell A.S."/>
            <person name="Younus H."/>
            <person name="Chow J."/>
            <person name="Chiniquy J."/>
            <person name="Lipzen A."/>
            <person name="Tritt A."/>
            <person name="Sun H."/>
            <person name="Haridas S."/>
            <person name="LaButti K."/>
            <person name="Ohm R.A."/>
            <person name="Kues U."/>
            <person name="Blanchette R.A."/>
            <person name="Grigoriev I.V."/>
            <person name="Minto R.E."/>
            <person name="Hibbett D.S."/>
        </authorList>
    </citation>
    <scope>NUCLEOTIDE SEQUENCE [LARGE SCALE GENOMIC DNA]</scope>
    <source>
        <strain evidence="1 2">ATCC 64428</strain>
    </source>
</reference>
<dbReference type="Proteomes" id="UP000054144">
    <property type="component" value="Unassembled WGS sequence"/>
</dbReference>
<evidence type="ECO:0000313" key="2">
    <source>
        <dbReference type="Proteomes" id="UP000054144"/>
    </source>
</evidence>